<name>A0A183J8L7_9BILA</name>
<evidence type="ECO:0000256" key="3">
    <source>
        <dbReference type="ARBA" id="ARBA00022490"/>
    </source>
</evidence>
<dbReference type="PANTHER" id="PTHR18879">
    <property type="entry name" value="CENTROSOMAL PROTEIN OF 290 KDA"/>
    <property type="match status" value="1"/>
</dbReference>
<reference evidence="11" key="1">
    <citation type="submission" date="2016-06" db="UniProtKB">
        <authorList>
            <consortium name="WormBaseParasite"/>
        </authorList>
    </citation>
    <scope>IDENTIFICATION</scope>
</reference>
<dbReference type="OrthoDB" id="6351660at2759"/>
<keyword evidence="7" id="KW-0966">Cell projection</keyword>
<evidence type="ECO:0000256" key="1">
    <source>
        <dbReference type="ARBA" id="ARBA00004120"/>
    </source>
</evidence>
<organism evidence="11">
    <name type="scientific">Soboliphyme baturini</name>
    <dbReference type="NCBI Taxonomy" id="241478"/>
    <lineage>
        <taxon>Eukaryota</taxon>
        <taxon>Metazoa</taxon>
        <taxon>Ecdysozoa</taxon>
        <taxon>Nematoda</taxon>
        <taxon>Enoplea</taxon>
        <taxon>Dorylaimia</taxon>
        <taxon>Dioctophymatida</taxon>
        <taxon>Dioctophymatoidea</taxon>
        <taxon>Soboliphymatidae</taxon>
        <taxon>Soboliphyme</taxon>
    </lineage>
</organism>
<dbReference type="GO" id="GO:1905349">
    <property type="term" value="P:ciliary transition zone assembly"/>
    <property type="evidence" value="ECO:0007669"/>
    <property type="project" value="TreeGrafter"/>
</dbReference>
<dbReference type="Proteomes" id="UP000270296">
    <property type="component" value="Unassembled WGS sequence"/>
</dbReference>
<reference evidence="9 10" key="2">
    <citation type="submission" date="2018-11" db="EMBL/GenBank/DDBJ databases">
        <authorList>
            <consortium name="Pathogen Informatics"/>
        </authorList>
    </citation>
    <scope>NUCLEOTIDE SEQUENCE [LARGE SCALE GENOMIC DNA]</scope>
</reference>
<dbReference type="InterPro" id="IPR026201">
    <property type="entry name" value="Cep290"/>
</dbReference>
<evidence type="ECO:0000256" key="2">
    <source>
        <dbReference type="ARBA" id="ARBA00004300"/>
    </source>
</evidence>
<evidence type="ECO:0000313" key="9">
    <source>
        <dbReference type="EMBL" id="VDP46439.1"/>
    </source>
</evidence>
<keyword evidence="6" id="KW-0206">Cytoskeleton</keyword>
<evidence type="ECO:0000256" key="6">
    <source>
        <dbReference type="ARBA" id="ARBA00023212"/>
    </source>
</evidence>
<feature type="coiled-coil region" evidence="8">
    <location>
        <begin position="1"/>
        <end position="177"/>
    </location>
</feature>
<keyword evidence="5 8" id="KW-0175">Coiled coil</keyword>
<evidence type="ECO:0000256" key="5">
    <source>
        <dbReference type="ARBA" id="ARBA00023054"/>
    </source>
</evidence>
<dbReference type="GO" id="GO:0034451">
    <property type="term" value="C:centriolar satellite"/>
    <property type="evidence" value="ECO:0007669"/>
    <property type="project" value="TreeGrafter"/>
</dbReference>
<keyword evidence="3" id="KW-0963">Cytoplasm</keyword>
<proteinExistence type="predicted"/>
<keyword evidence="10" id="KW-1185">Reference proteome</keyword>
<dbReference type="Gene3D" id="1.20.5.4090">
    <property type="match status" value="1"/>
</dbReference>
<dbReference type="PANTHER" id="PTHR18879:SF20">
    <property type="entry name" value="CENTROSOMAL PROTEIN OF 290 KDA"/>
    <property type="match status" value="1"/>
</dbReference>
<gene>
    <name evidence="9" type="ORF">SBAD_LOCUS12215</name>
</gene>
<dbReference type="WBParaSite" id="SBAD_0001262001-mRNA-1">
    <property type="protein sequence ID" value="SBAD_0001262001-mRNA-1"/>
    <property type="gene ID" value="SBAD_0001262001"/>
</dbReference>
<evidence type="ECO:0000256" key="8">
    <source>
        <dbReference type="SAM" id="Coils"/>
    </source>
</evidence>
<dbReference type="GO" id="GO:0097711">
    <property type="term" value="P:ciliary basal body-plasma membrane docking"/>
    <property type="evidence" value="ECO:0007669"/>
    <property type="project" value="TreeGrafter"/>
</dbReference>
<dbReference type="GO" id="GO:1905515">
    <property type="term" value="P:non-motile cilium assembly"/>
    <property type="evidence" value="ECO:0007669"/>
    <property type="project" value="TreeGrafter"/>
</dbReference>
<dbReference type="EMBL" id="UZAM01017217">
    <property type="protein sequence ID" value="VDP46439.1"/>
    <property type="molecule type" value="Genomic_DNA"/>
</dbReference>
<sequence length="206" mass="23916">MEELQRKLASRNQEVIQLLDDITASSHANEALGSQVNQLKINLEESVRQMEMTSDECDRLKNDLDKAHQAIEILQTENAEMKSQLESLEGLQQKEAKIDNEIMDIVDDKIKEWKAMVLGKDKEIESYKIKIQNLEEKLAQLKLEPHQSSALELKELLEEREREIVYLSNELKEATLDMDANVMLMEDLQKQLSSGRLEQLCFMIDW</sequence>
<evidence type="ECO:0000313" key="11">
    <source>
        <dbReference type="WBParaSite" id="SBAD_0001262001-mRNA-1"/>
    </source>
</evidence>
<evidence type="ECO:0000256" key="4">
    <source>
        <dbReference type="ARBA" id="ARBA00022794"/>
    </source>
</evidence>
<dbReference type="AlphaFoldDB" id="A0A183J8L7"/>
<evidence type="ECO:0000256" key="7">
    <source>
        <dbReference type="ARBA" id="ARBA00023273"/>
    </source>
</evidence>
<accession>A0A183J8L7</accession>
<comment type="subcellular location">
    <subcellularLocation>
        <location evidence="1">Cytoplasm</location>
        <location evidence="1">Cytoskeleton</location>
        <location evidence="1">Cilium basal body</location>
    </subcellularLocation>
    <subcellularLocation>
        <location evidence="2">Cytoplasm</location>
        <location evidence="2">Cytoskeleton</location>
        <location evidence="2">Microtubule organizing center</location>
        <location evidence="2">Centrosome</location>
    </subcellularLocation>
</comment>
<keyword evidence="4" id="KW-0970">Cilium biogenesis/degradation</keyword>
<dbReference type="GO" id="GO:0035869">
    <property type="term" value="C:ciliary transition zone"/>
    <property type="evidence" value="ECO:0007669"/>
    <property type="project" value="TreeGrafter"/>
</dbReference>
<evidence type="ECO:0000313" key="10">
    <source>
        <dbReference type="Proteomes" id="UP000270296"/>
    </source>
</evidence>
<protein>
    <submittedName>
        <fullName evidence="11">CEP209_CC5 domain-containing protein</fullName>
    </submittedName>
</protein>